<accession>X1ICG0</accession>
<dbReference type="EMBL" id="BARU01039345">
    <property type="protein sequence ID" value="GAH80086.1"/>
    <property type="molecule type" value="Genomic_DNA"/>
</dbReference>
<dbReference type="AlphaFoldDB" id="X1ICG0"/>
<gene>
    <name evidence="1" type="ORF">S03H2_60996</name>
</gene>
<proteinExistence type="predicted"/>
<comment type="caution">
    <text evidence="1">The sequence shown here is derived from an EMBL/GenBank/DDBJ whole genome shotgun (WGS) entry which is preliminary data.</text>
</comment>
<name>X1ICG0_9ZZZZ</name>
<sequence>MREVEGPEADKLTFFMYEELLAFKQVAERTGLNRSDLEDIFYNNSKLLITSEE</sequence>
<organism evidence="1">
    <name type="scientific">marine sediment metagenome</name>
    <dbReference type="NCBI Taxonomy" id="412755"/>
    <lineage>
        <taxon>unclassified sequences</taxon>
        <taxon>metagenomes</taxon>
        <taxon>ecological metagenomes</taxon>
    </lineage>
</organism>
<protein>
    <submittedName>
        <fullName evidence="1">Uncharacterized protein</fullName>
    </submittedName>
</protein>
<feature type="non-terminal residue" evidence="1">
    <location>
        <position position="53"/>
    </location>
</feature>
<reference evidence="1" key="1">
    <citation type="journal article" date="2014" name="Front. Microbiol.">
        <title>High frequency of phylogenetically diverse reductive dehalogenase-homologous genes in deep subseafloor sedimentary metagenomes.</title>
        <authorList>
            <person name="Kawai M."/>
            <person name="Futagami T."/>
            <person name="Toyoda A."/>
            <person name="Takaki Y."/>
            <person name="Nishi S."/>
            <person name="Hori S."/>
            <person name="Arai W."/>
            <person name="Tsubouchi T."/>
            <person name="Morono Y."/>
            <person name="Uchiyama I."/>
            <person name="Ito T."/>
            <person name="Fujiyama A."/>
            <person name="Inagaki F."/>
            <person name="Takami H."/>
        </authorList>
    </citation>
    <scope>NUCLEOTIDE SEQUENCE</scope>
    <source>
        <strain evidence="1">Expedition CK06-06</strain>
    </source>
</reference>
<evidence type="ECO:0000313" key="1">
    <source>
        <dbReference type="EMBL" id="GAH80086.1"/>
    </source>
</evidence>